<proteinExistence type="predicted"/>
<name>A0A087SZD0_STEMI</name>
<dbReference type="PANTHER" id="PTHR12705">
    <property type="entry name" value="ORIGIN RECOGNITION COMPLEX SUBUNIT 5"/>
    <property type="match status" value="1"/>
</dbReference>
<dbReference type="InterPro" id="IPR027417">
    <property type="entry name" value="P-loop_NTPase"/>
</dbReference>
<protein>
    <submittedName>
        <fullName evidence="6">Origin recognition complex subunit 5</fullName>
    </submittedName>
</protein>
<feature type="domain" description="ORC5 lid" evidence="5">
    <location>
        <begin position="210"/>
        <end position="275"/>
    </location>
</feature>
<dbReference type="InterPro" id="IPR048866">
    <property type="entry name" value="ORC5_lid"/>
</dbReference>
<sequence length="436" mass="50363">MRNMEVVGNITNEPECQRKNAGILYRDDQKEFLINFFGYKNSLPYPSLFIYGHTSTGKTLLVSRLVDDLSLLHAWVNCHELCNPQLIFSSIIQQLSSGNAECKRSYNFCEFINFIKDNLKNENETTYLVFDCAEVLRKLDPFFLSVLIRIQELSEVNISSIFISELPWIKFRNQMFSFNPVSLHFPNYTKDQICDILALDCPSGYSVSFYEGYINVIMKTFFTVTRNLSELRHLAQANFEKYCEPLKEEPEDEISSMRLWKNIEPTLKKAMNSVYLRELSGSKWSKLCTVEQDKGKIQAASGDSFHMTRELPFYTKFLLLASYFASYNSPKTDFKHFVKNQGKQPSRRKCVKAEKNRHLLGPKPFPLDRMLAIFFAIVGEKVLPSAVIYSQVSSLVSMRLLHRISADEQLDCPKYKCLAELDLVEKIGKTVNLDVM</sequence>
<evidence type="ECO:0000259" key="4">
    <source>
        <dbReference type="Pfam" id="PF14630"/>
    </source>
</evidence>
<organism evidence="6 7">
    <name type="scientific">Stegodyphus mimosarum</name>
    <name type="common">African social velvet spider</name>
    <dbReference type="NCBI Taxonomy" id="407821"/>
    <lineage>
        <taxon>Eukaryota</taxon>
        <taxon>Metazoa</taxon>
        <taxon>Ecdysozoa</taxon>
        <taxon>Arthropoda</taxon>
        <taxon>Chelicerata</taxon>
        <taxon>Arachnida</taxon>
        <taxon>Araneae</taxon>
        <taxon>Araneomorphae</taxon>
        <taxon>Entelegynae</taxon>
        <taxon>Eresoidea</taxon>
        <taxon>Eresidae</taxon>
        <taxon>Stegodyphus</taxon>
    </lineage>
</organism>
<keyword evidence="7" id="KW-1185">Reference proteome</keyword>
<keyword evidence="3" id="KW-0539">Nucleus</keyword>
<dbReference type="Proteomes" id="UP000054359">
    <property type="component" value="Unassembled WGS sequence"/>
</dbReference>
<evidence type="ECO:0000256" key="1">
    <source>
        <dbReference type="ARBA" id="ARBA00004123"/>
    </source>
</evidence>
<evidence type="ECO:0000313" key="7">
    <source>
        <dbReference type="Proteomes" id="UP000054359"/>
    </source>
</evidence>
<dbReference type="GO" id="GO:0003688">
    <property type="term" value="F:DNA replication origin binding"/>
    <property type="evidence" value="ECO:0007669"/>
    <property type="project" value="TreeGrafter"/>
</dbReference>
<gene>
    <name evidence="6" type="ORF">X975_23644</name>
</gene>
<dbReference type="OrthoDB" id="365981at2759"/>
<dbReference type="GO" id="GO:0006270">
    <property type="term" value="P:DNA replication initiation"/>
    <property type="evidence" value="ECO:0007669"/>
    <property type="project" value="TreeGrafter"/>
</dbReference>
<dbReference type="GO" id="GO:0005664">
    <property type="term" value="C:nuclear origin of replication recognition complex"/>
    <property type="evidence" value="ECO:0007669"/>
    <property type="project" value="TreeGrafter"/>
</dbReference>
<dbReference type="InterPro" id="IPR047088">
    <property type="entry name" value="ORC5_C"/>
</dbReference>
<dbReference type="SUPFAM" id="SSF52540">
    <property type="entry name" value="P-loop containing nucleoside triphosphate hydrolases"/>
    <property type="match status" value="1"/>
</dbReference>
<dbReference type="OMA" id="QLRRWHG"/>
<evidence type="ECO:0000313" key="6">
    <source>
        <dbReference type="EMBL" id="KFM58219.1"/>
    </source>
</evidence>
<dbReference type="AlphaFoldDB" id="A0A087SZD0"/>
<dbReference type="InterPro" id="IPR020796">
    <property type="entry name" value="ORC5"/>
</dbReference>
<dbReference type="Pfam" id="PF21639">
    <property type="entry name" value="ORC5_lid"/>
    <property type="match status" value="1"/>
</dbReference>
<comment type="subcellular location">
    <subcellularLocation>
        <location evidence="1">Nucleus</location>
    </subcellularLocation>
</comment>
<feature type="non-terminal residue" evidence="6">
    <location>
        <position position="436"/>
    </location>
</feature>
<dbReference type="Gene3D" id="3.40.50.300">
    <property type="entry name" value="P-loop containing nucleotide triphosphate hydrolases"/>
    <property type="match status" value="1"/>
</dbReference>
<dbReference type="PANTHER" id="PTHR12705:SF0">
    <property type="entry name" value="ORIGIN RECOGNITION COMPLEX SUBUNIT 5"/>
    <property type="match status" value="1"/>
</dbReference>
<feature type="domain" description="Origin recognition complex subunit 5 C-terminal" evidence="4">
    <location>
        <begin position="311"/>
        <end position="435"/>
    </location>
</feature>
<dbReference type="EMBL" id="KK112658">
    <property type="protein sequence ID" value="KFM58219.1"/>
    <property type="molecule type" value="Genomic_DNA"/>
</dbReference>
<accession>A0A087SZD0</accession>
<reference evidence="6 7" key="1">
    <citation type="submission" date="2013-11" db="EMBL/GenBank/DDBJ databases">
        <title>Genome sequencing of Stegodyphus mimosarum.</title>
        <authorList>
            <person name="Bechsgaard J."/>
        </authorList>
    </citation>
    <scope>NUCLEOTIDE SEQUENCE [LARGE SCALE GENOMIC DNA]</scope>
</reference>
<dbReference type="STRING" id="407821.A0A087SZD0"/>
<evidence type="ECO:0000259" key="5">
    <source>
        <dbReference type="Pfam" id="PF21639"/>
    </source>
</evidence>
<keyword evidence="2" id="KW-0235">DNA replication</keyword>
<evidence type="ECO:0000256" key="3">
    <source>
        <dbReference type="ARBA" id="ARBA00023242"/>
    </source>
</evidence>
<evidence type="ECO:0000256" key="2">
    <source>
        <dbReference type="ARBA" id="ARBA00022705"/>
    </source>
</evidence>
<dbReference type="Pfam" id="PF14630">
    <property type="entry name" value="ORC5_C"/>
    <property type="match status" value="1"/>
</dbReference>